<keyword evidence="5 6" id="KW-0012">Acyltransferase</keyword>
<dbReference type="EMBL" id="LBIA02000001">
    <property type="protein sequence ID" value="TKT73421.1"/>
    <property type="molecule type" value="Genomic_DNA"/>
</dbReference>
<organism evidence="8 9">
    <name type="scientific">Afipia massiliensis</name>
    <dbReference type="NCBI Taxonomy" id="211460"/>
    <lineage>
        <taxon>Bacteria</taxon>
        <taxon>Pseudomonadati</taxon>
        <taxon>Pseudomonadota</taxon>
        <taxon>Alphaproteobacteria</taxon>
        <taxon>Hyphomicrobiales</taxon>
        <taxon>Nitrobacteraceae</taxon>
        <taxon>Afipia</taxon>
    </lineage>
</organism>
<dbReference type="GO" id="GO:0008780">
    <property type="term" value="F:acyl-[acyl-carrier-protein]-UDP-N-acetylglucosamine O-acyltransferase activity"/>
    <property type="evidence" value="ECO:0007669"/>
    <property type="project" value="UniProtKB-UniRule"/>
</dbReference>
<comment type="catalytic activity">
    <reaction evidence="6">
        <text>a (3R)-hydroxyacyl-[ACP] + UDP-N-acetyl-alpha-D-glucosamine = a UDP-3-O-[(3R)-3-hydroxyacyl]-N-acetyl-alpha-D-glucosamine + holo-[ACP]</text>
        <dbReference type="Rhea" id="RHEA:67812"/>
        <dbReference type="Rhea" id="RHEA-COMP:9685"/>
        <dbReference type="Rhea" id="RHEA-COMP:9945"/>
        <dbReference type="ChEBI" id="CHEBI:57705"/>
        <dbReference type="ChEBI" id="CHEBI:64479"/>
        <dbReference type="ChEBI" id="CHEBI:78827"/>
        <dbReference type="ChEBI" id="CHEBI:173225"/>
        <dbReference type="EC" id="2.3.1.129"/>
    </reaction>
</comment>
<dbReference type="GO" id="GO:0005737">
    <property type="term" value="C:cytoplasm"/>
    <property type="evidence" value="ECO:0007669"/>
    <property type="project" value="UniProtKB-SubCell"/>
</dbReference>
<comment type="similarity">
    <text evidence="6">Belongs to the transferase hexapeptide repeat family. LpxA subfamily.</text>
</comment>
<dbReference type="OrthoDB" id="9807278at2"/>
<evidence type="ECO:0000256" key="6">
    <source>
        <dbReference type="HAMAP-Rule" id="MF_00387"/>
    </source>
</evidence>
<dbReference type="Pfam" id="PF13720">
    <property type="entry name" value="Acetyltransf_11"/>
    <property type="match status" value="1"/>
</dbReference>
<comment type="caution">
    <text evidence="8">The sequence shown here is derived from an EMBL/GenBank/DDBJ whole genome shotgun (WGS) entry which is preliminary data.</text>
</comment>
<evidence type="ECO:0000256" key="5">
    <source>
        <dbReference type="ARBA" id="ARBA00023315"/>
    </source>
</evidence>
<evidence type="ECO:0000313" key="9">
    <source>
        <dbReference type="Proteomes" id="UP000034832"/>
    </source>
</evidence>
<dbReference type="RefSeq" id="WP_046829946.1">
    <property type="nucleotide sequence ID" value="NZ_LBIA02000001.1"/>
</dbReference>
<feature type="domain" description="UDP N-acetylglucosamine O-acyltransferase C-terminal" evidence="7">
    <location>
        <begin position="176"/>
        <end position="257"/>
    </location>
</feature>
<dbReference type="CDD" id="cd03351">
    <property type="entry name" value="LbH_UDP-GlcNAc_AT"/>
    <property type="match status" value="1"/>
</dbReference>
<reference evidence="8" key="1">
    <citation type="submission" date="2019-04" db="EMBL/GenBank/DDBJ databases">
        <title>Whole genome sequencing of cave bacteria.</title>
        <authorList>
            <person name="Gan H.M."/>
            <person name="Barton H."/>
            <person name="Savka M.A."/>
        </authorList>
    </citation>
    <scope>NUCLEOTIDE SEQUENCE [LARGE SCALE GENOMIC DNA]</scope>
    <source>
        <strain evidence="8">LC387</strain>
    </source>
</reference>
<accession>A0A4U6BTQ3</accession>
<dbReference type="Gene3D" id="2.160.10.10">
    <property type="entry name" value="Hexapeptide repeat proteins"/>
    <property type="match status" value="1"/>
</dbReference>
<evidence type="ECO:0000313" key="8">
    <source>
        <dbReference type="EMBL" id="TKT73421.1"/>
    </source>
</evidence>
<evidence type="ECO:0000256" key="2">
    <source>
        <dbReference type="ARBA" id="ARBA00022556"/>
    </source>
</evidence>
<dbReference type="EC" id="2.3.1.129" evidence="6"/>
<dbReference type="PANTHER" id="PTHR43480">
    <property type="entry name" value="ACYL-[ACYL-CARRIER-PROTEIN]--UDP-N-ACETYLGLUCOSAMINE O-ACYLTRANSFERASE"/>
    <property type="match status" value="1"/>
</dbReference>
<gene>
    <name evidence="6 8" type="primary">lpxA</name>
    <name evidence="8" type="ORF">YH63_019440</name>
</gene>
<dbReference type="UniPathway" id="UPA00359">
    <property type="reaction ID" value="UER00477"/>
</dbReference>
<evidence type="ECO:0000256" key="1">
    <source>
        <dbReference type="ARBA" id="ARBA00022516"/>
    </source>
</evidence>
<dbReference type="Gene3D" id="1.20.1180.10">
    <property type="entry name" value="Udp N-acetylglucosamine O-acyltransferase, C-terminal domain"/>
    <property type="match status" value="1"/>
</dbReference>
<evidence type="ECO:0000256" key="4">
    <source>
        <dbReference type="ARBA" id="ARBA00023098"/>
    </source>
</evidence>
<dbReference type="Proteomes" id="UP000034832">
    <property type="component" value="Unassembled WGS sequence"/>
</dbReference>
<dbReference type="NCBIfam" id="TIGR01852">
    <property type="entry name" value="lipid_A_lpxA"/>
    <property type="match status" value="1"/>
</dbReference>
<evidence type="ECO:0000256" key="3">
    <source>
        <dbReference type="ARBA" id="ARBA00022679"/>
    </source>
</evidence>
<dbReference type="STRING" id="211460.YH63_19220"/>
<comment type="function">
    <text evidence="6">Involved in the biosynthesis of lipid A, a phosphorylated glycolipid that anchors the lipopolysaccharide to the outer membrane of the cell.</text>
</comment>
<dbReference type="PIRSF" id="PIRSF000456">
    <property type="entry name" value="UDP-GlcNAc_acltr"/>
    <property type="match status" value="1"/>
</dbReference>
<dbReference type="PANTHER" id="PTHR43480:SF1">
    <property type="entry name" value="ACYL-[ACYL-CARRIER-PROTEIN]--UDP-N-ACETYLGLUCOSAMINE O-ACYLTRANSFERASE, MITOCHONDRIAL-RELATED"/>
    <property type="match status" value="1"/>
</dbReference>
<keyword evidence="2 6" id="KW-0441">Lipid A biosynthesis</keyword>
<comment type="pathway">
    <text evidence="6">Glycolipid biosynthesis; lipid IV(A) biosynthesis; lipid IV(A) from (3R)-3-hydroxytetradecanoyl-[acyl-carrier-protein] and UDP-N-acetyl-alpha-D-glucosamine: step 1/6.</text>
</comment>
<dbReference type="SUPFAM" id="SSF51161">
    <property type="entry name" value="Trimeric LpxA-like enzymes"/>
    <property type="match status" value="1"/>
</dbReference>
<keyword evidence="4 6" id="KW-0443">Lipid metabolism</keyword>
<dbReference type="InterPro" id="IPR037157">
    <property type="entry name" value="Acetyltransf_C_sf"/>
</dbReference>
<keyword evidence="3 6" id="KW-0808">Transferase</keyword>
<dbReference type="InterPro" id="IPR001451">
    <property type="entry name" value="Hexapep"/>
</dbReference>
<comment type="subcellular location">
    <subcellularLocation>
        <location evidence="6">Cytoplasm</location>
    </subcellularLocation>
</comment>
<sequence length="276" mass="29261">MSKIDPTARIEDGAIIGDGASIGPYCVVGPNVTIGADCKLHAHVNIAGQTTLGAGCTVYPFASLGTPPQSSGHRGEVTRLEIGESCMIRESVTINTGTVAGGGITRIGARGFFMAYSHVAHDCQLGNDVILANGVQLGGHCEVGDYVFVGGLSAAHQFVRIGAQAMIGGVSGLRHDVIPYGLASGQFAHLEGLNVVGMRRRKFTHKRLQLVREFYQQLFHGGGVFSDRLTAARPMADSDPAIAEILTFIDDGNKRPLCMAHNNPNKSTERAHLETR</sequence>
<dbReference type="InterPro" id="IPR010137">
    <property type="entry name" value="Lipid_A_LpxA"/>
</dbReference>
<dbReference type="NCBIfam" id="NF003657">
    <property type="entry name" value="PRK05289.1"/>
    <property type="match status" value="1"/>
</dbReference>
<name>A0A4U6BTQ3_9BRAD</name>
<evidence type="ECO:0000259" key="7">
    <source>
        <dbReference type="Pfam" id="PF13720"/>
    </source>
</evidence>
<comment type="subunit">
    <text evidence="6">Homotrimer.</text>
</comment>
<proteinExistence type="inferred from homology"/>
<dbReference type="GO" id="GO:0016020">
    <property type="term" value="C:membrane"/>
    <property type="evidence" value="ECO:0007669"/>
    <property type="project" value="GOC"/>
</dbReference>
<dbReference type="AlphaFoldDB" id="A0A4U6BTQ3"/>
<keyword evidence="6" id="KW-0677">Repeat</keyword>
<keyword evidence="1 6" id="KW-0444">Lipid biosynthesis</keyword>
<dbReference type="InterPro" id="IPR011004">
    <property type="entry name" value="Trimer_LpxA-like_sf"/>
</dbReference>
<dbReference type="Pfam" id="PF00132">
    <property type="entry name" value="Hexapep"/>
    <property type="match status" value="1"/>
</dbReference>
<dbReference type="InterPro" id="IPR029098">
    <property type="entry name" value="Acetyltransf_C"/>
</dbReference>
<keyword evidence="9" id="KW-1185">Reference proteome</keyword>
<dbReference type="HAMAP" id="MF_00387">
    <property type="entry name" value="LpxA"/>
    <property type="match status" value="1"/>
</dbReference>
<dbReference type="GO" id="GO:0009245">
    <property type="term" value="P:lipid A biosynthetic process"/>
    <property type="evidence" value="ECO:0007669"/>
    <property type="project" value="UniProtKB-UniRule"/>
</dbReference>
<protein>
    <recommendedName>
        <fullName evidence="6">Acyl-[acyl-carrier-protein]--UDP-N-acetylglucosamine O-acyltransferase</fullName>
        <shortName evidence="6">UDP-N-acetylglucosamine acyltransferase</shortName>
        <ecNumber evidence="6">2.3.1.129</ecNumber>
    </recommendedName>
</protein>
<keyword evidence="6" id="KW-0963">Cytoplasm</keyword>